<dbReference type="SUPFAM" id="SSF56219">
    <property type="entry name" value="DNase I-like"/>
    <property type="match status" value="1"/>
</dbReference>
<feature type="domain" description="Endonuclease/exonuclease/phosphatase" evidence="1">
    <location>
        <begin position="2"/>
        <end position="108"/>
    </location>
</feature>
<gene>
    <name evidence="2" type="primary">jockeypol_338</name>
    <name evidence="2" type="ORF">TNCV_2399921</name>
</gene>
<protein>
    <submittedName>
        <fullName evidence="2">RNA-directed DNA polymerase from mobile element jockey</fullName>
    </submittedName>
</protein>
<dbReference type="GO" id="GO:0003964">
    <property type="term" value="F:RNA-directed DNA polymerase activity"/>
    <property type="evidence" value="ECO:0007669"/>
    <property type="project" value="UniProtKB-KW"/>
</dbReference>
<dbReference type="Proteomes" id="UP000887159">
    <property type="component" value="Unassembled WGS sequence"/>
</dbReference>
<accession>A0A8X6VHG2</accession>
<evidence type="ECO:0000313" key="3">
    <source>
        <dbReference type="Proteomes" id="UP000887159"/>
    </source>
</evidence>
<reference evidence="2" key="1">
    <citation type="submission" date="2020-08" db="EMBL/GenBank/DDBJ databases">
        <title>Multicomponent nature underlies the extraordinary mechanical properties of spider dragline silk.</title>
        <authorList>
            <person name="Kono N."/>
            <person name="Nakamura H."/>
            <person name="Mori M."/>
            <person name="Yoshida Y."/>
            <person name="Ohtoshi R."/>
            <person name="Malay A.D."/>
            <person name="Moran D.A.P."/>
            <person name="Tomita M."/>
            <person name="Numata K."/>
            <person name="Arakawa K."/>
        </authorList>
    </citation>
    <scope>NUCLEOTIDE SEQUENCE</scope>
</reference>
<evidence type="ECO:0000313" key="2">
    <source>
        <dbReference type="EMBL" id="GFY18772.1"/>
    </source>
</evidence>
<sequence length="112" mass="12201">MACIYKHPHGSINVTELDAILAHNNRTFLFGDFNAKHSSWNPGRSNATGNILSNWAVSSAIDIIAPDTPTHFNHNAPSTVIDIGFAANFSHSNVFTVNELSSDHNPVIFEIS</sequence>
<keyword evidence="2" id="KW-0548">Nucleotidyltransferase</keyword>
<dbReference type="Pfam" id="PF14529">
    <property type="entry name" value="Exo_endo_phos_2"/>
    <property type="match status" value="1"/>
</dbReference>
<evidence type="ECO:0000259" key="1">
    <source>
        <dbReference type="Pfam" id="PF14529"/>
    </source>
</evidence>
<keyword evidence="2" id="KW-0808">Transferase</keyword>
<dbReference type="InterPro" id="IPR036691">
    <property type="entry name" value="Endo/exonu/phosph_ase_sf"/>
</dbReference>
<dbReference type="EMBL" id="BMAU01021349">
    <property type="protein sequence ID" value="GFY18772.1"/>
    <property type="molecule type" value="Genomic_DNA"/>
</dbReference>
<organism evidence="2 3">
    <name type="scientific">Trichonephila clavipes</name>
    <name type="common">Golden silk orbweaver</name>
    <name type="synonym">Nephila clavipes</name>
    <dbReference type="NCBI Taxonomy" id="2585209"/>
    <lineage>
        <taxon>Eukaryota</taxon>
        <taxon>Metazoa</taxon>
        <taxon>Ecdysozoa</taxon>
        <taxon>Arthropoda</taxon>
        <taxon>Chelicerata</taxon>
        <taxon>Arachnida</taxon>
        <taxon>Araneae</taxon>
        <taxon>Araneomorphae</taxon>
        <taxon>Entelegynae</taxon>
        <taxon>Araneoidea</taxon>
        <taxon>Nephilidae</taxon>
        <taxon>Trichonephila</taxon>
    </lineage>
</organism>
<proteinExistence type="predicted"/>
<name>A0A8X6VHG2_TRICX</name>
<dbReference type="PANTHER" id="PTHR33273:SF2">
    <property type="entry name" value="ENDONUCLEASE_EXONUCLEASE_PHOSPHATASE DOMAIN-CONTAINING PROTEIN"/>
    <property type="match status" value="1"/>
</dbReference>
<dbReference type="AlphaFoldDB" id="A0A8X6VHG2"/>
<comment type="caution">
    <text evidence="2">The sequence shown here is derived from an EMBL/GenBank/DDBJ whole genome shotgun (WGS) entry which is preliminary data.</text>
</comment>
<keyword evidence="3" id="KW-1185">Reference proteome</keyword>
<keyword evidence="2" id="KW-0695">RNA-directed DNA polymerase</keyword>
<dbReference type="Gene3D" id="3.60.10.10">
    <property type="entry name" value="Endonuclease/exonuclease/phosphatase"/>
    <property type="match status" value="1"/>
</dbReference>
<dbReference type="InterPro" id="IPR005135">
    <property type="entry name" value="Endo/exonuclease/phosphatase"/>
</dbReference>
<dbReference type="PANTHER" id="PTHR33273">
    <property type="entry name" value="DOMAIN-CONTAINING PROTEIN, PUTATIVE-RELATED"/>
    <property type="match status" value="1"/>
</dbReference>